<comment type="caution">
    <text evidence="1">The sequence shown here is derived from an EMBL/GenBank/DDBJ whole genome shotgun (WGS) entry which is preliminary data.</text>
</comment>
<accession>A0A256FWM3</accession>
<evidence type="ECO:0000313" key="1">
    <source>
        <dbReference type="EMBL" id="OYR19106.1"/>
    </source>
</evidence>
<proteinExistence type="predicted"/>
<reference evidence="1 2" key="1">
    <citation type="submission" date="2017-07" db="EMBL/GenBank/DDBJ databases">
        <title>Phylogenetic study on the rhizospheric bacterium Ochrobactrum sp. A44.</title>
        <authorList>
            <person name="Krzyzanowska D.M."/>
            <person name="Ossowicki A."/>
            <person name="Rajewska M."/>
            <person name="Maciag T."/>
            <person name="Kaczynski Z."/>
            <person name="Czerwicka M."/>
            <person name="Jafra S."/>
        </authorList>
    </citation>
    <scope>NUCLEOTIDE SEQUENCE [LARGE SCALE GENOMIC DNA]</scope>
    <source>
        <strain evidence="1 2">DSM 7216</strain>
    </source>
</reference>
<name>A0A256FWM3_9HYPH</name>
<protein>
    <submittedName>
        <fullName evidence="1">Uncharacterized protein</fullName>
    </submittedName>
</protein>
<evidence type="ECO:0000313" key="2">
    <source>
        <dbReference type="Proteomes" id="UP000215590"/>
    </source>
</evidence>
<dbReference type="Proteomes" id="UP000215590">
    <property type="component" value="Unassembled WGS sequence"/>
</dbReference>
<gene>
    <name evidence="1" type="ORF">CEV31_2450</name>
</gene>
<organism evidence="1 2">
    <name type="scientific">Brucella thiophenivorans</name>
    <dbReference type="NCBI Taxonomy" id="571255"/>
    <lineage>
        <taxon>Bacteria</taxon>
        <taxon>Pseudomonadati</taxon>
        <taxon>Pseudomonadota</taxon>
        <taxon>Alphaproteobacteria</taxon>
        <taxon>Hyphomicrobiales</taxon>
        <taxon>Brucellaceae</taxon>
        <taxon>Brucella/Ochrobactrum group</taxon>
        <taxon>Brucella</taxon>
    </lineage>
</organism>
<keyword evidence="2" id="KW-1185">Reference proteome</keyword>
<dbReference type="AlphaFoldDB" id="A0A256FWM3"/>
<sequence>MLHWLDGMSTAMKRAVSFEMLFNCGTTASQNRAYSDLID</sequence>
<dbReference type="EMBL" id="NNRJ01000019">
    <property type="protein sequence ID" value="OYR19106.1"/>
    <property type="molecule type" value="Genomic_DNA"/>
</dbReference>